<sequence length="315" mass="34604">MISAESQGGPNIALITIICSWTFLVVALLGVSLLIWARRTRKKGLGLDVYLTVLALATTIALVAQTTWAIADEGQDDHEAEISRTKFAVVVRSLLVNQTLWGLCIWRLQMERATKMSISTPFSVGVLVFIVTGLRIQALRMVNAPDFTYSKGYLGLLTTLGASLGNIFCCAPFAPLIYQQLRKAYLKRVSRAVHIDEENAAAASETLDEISLPMTEDNATQTHDRNILIGVSTVTHIDEENAAAASETPDEISLPVIRDHTTQTRGRSLLKSVSRAVHQGTQWSRRSVQKPGPVQLKLFSLHLDEPVETNLDRAS</sequence>
<dbReference type="GO" id="GO:0016020">
    <property type="term" value="C:membrane"/>
    <property type="evidence" value="ECO:0007669"/>
    <property type="project" value="UniProtKB-SubCell"/>
</dbReference>
<dbReference type="AlphaFoldDB" id="A0A8H6CRV3"/>
<evidence type="ECO:0000256" key="3">
    <source>
        <dbReference type="ARBA" id="ARBA00022989"/>
    </source>
</evidence>
<name>A0A8H6CRV3_9LECA</name>
<evidence type="ECO:0000256" key="1">
    <source>
        <dbReference type="ARBA" id="ARBA00004141"/>
    </source>
</evidence>
<dbReference type="PANTHER" id="PTHR33048">
    <property type="entry name" value="PTH11-LIKE INTEGRAL MEMBRANE PROTEIN (AFU_ORTHOLOGUE AFUA_5G11245)"/>
    <property type="match status" value="1"/>
</dbReference>
<dbReference type="GeneID" id="59336545"/>
<proteinExistence type="inferred from homology"/>
<keyword evidence="3 6" id="KW-1133">Transmembrane helix</keyword>
<reference evidence="8 9" key="1">
    <citation type="journal article" date="2020" name="Genomics">
        <title>Complete, high-quality genomes from long-read metagenomic sequencing of two wolf lichen thalli reveals enigmatic genome architecture.</title>
        <authorList>
            <person name="McKenzie S.K."/>
            <person name="Walston R.F."/>
            <person name="Allen J.L."/>
        </authorList>
    </citation>
    <scope>NUCLEOTIDE SEQUENCE [LARGE SCALE GENOMIC DNA]</scope>
    <source>
        <strain evidence="8">WasteWater1</strain>
    </source>
</reference>
<evidence type="ECO:0000256" key="6">
    <source>
        <dbReference type="SAM" id="Phobius"/>
    </source>
</evidence>
<evidence type="ECO:0000313" key="9">
    <source>
        <dbReference type="Proteomes" id="UP000593566"/>
    </source>
</evidence>
<evidence type="ECO:0000256" key="2">
    <source>
        <dbReference type="ARBA" id="ARBA00022692"/>
    </source>
</evidence>
<dbReference type="RefSeq" id="XP_037156352.1">
    <property type="nucleotide sequence ID" value="XM_037299016.1"/>
</dbReference>
<gene>
    <name evidence="8" type="ORF">HO133_008148</name>
</gene>
<evidence type="ECO:0000256" key="5">
    <source>
        <dbReference type="ARBA" id="ARBA00038359"/>
    </source>
</evidence>
<dbReference type="InterPro" id="IPR049326">
    <property type="entry name" value="Rhodopsin_dom_fungi"/>
</dbReference>
<accession>A0A8H6CRV3</accession>
<evidence type="ECO:0000313" key="8">
    <source>
        <dbReference type="EMBL" id="KAF6228418.1"/>
    </source>
</evidence>
<feature type="transmembrane region" description="Helical" evidence="6">
    <location>
        <begin position="118"/>
        <end position="136"/>
    </location>
</feature>
<keyword evidence="9" id="KW-1185">Reference proteome</keyword>
<keyword evidence="4 6" id="KW-0472">Membrane</keyword>
<dbReference type="PANTHER" id="PTHR33048:SF47">
    <property type="entry name" value="INTEGRAL MEMBRANE PROTEIN-RELATED"/>
    <property type="match status" value="1"/>
</dbReference>
<protein>
    <recommendedName>
        <fullName evidence="7">Rhodopsin domain-containing protein</fullName>
    </recommendedName>
</protein>
<comment type="similarity">
    <text evidence="5">Belongs to the SAT4 family.</text>
</comment>
<feature type="transmembrane region" description="Helical" evidence="6">
    <location>
        <begin position="49"/>
        <end position="71"/>
    </location>
</feature>
<feature type="transmembrane region" description="Helical" evidence="6">
    <location>
        <begin position="87"/>
        <end position="106"/>
    </location>
</feature>
<evidence type="ECO:0000259" key="7">
    <source>
        <dbReference type="Pfam" id="PF20684"/>
    </source>
</evidence>
<organism evidence="8 9">
    <name type="scientific">Letharia lupina</name>
    <dbReference type="NCBI Taxonomy" id="560253"/>
    <lineage>
        <taxon>Eukaryota</taxon>
        <taxon>Fungi</taxon>
        <taxon>Dikarya</taxon>
        <taxon>Ascomycota</taxon>
        <taxon>Pezizomycotina</taxon>
        <taxon>Lecanoromycetes</taxon>
        <taxon>OSLEUM clade</taxon>
        <taxon>Lecanoromycetidae</taxon>
        <taxon>Lecanorales</taxon>
        <taxon>Lecanorineae</taxon>
        <taxon>Parmeliaceae</taxon>
        <taxon>Letharia</taxon>
    </lineage>
</organism>
<feature type="transmembrane region" description="Helical" evidence="6">
    <location>
        <begin position="156"/>
        <end position="178"/>
    </location>
</feature>
<dbReference type="Proteomes" id="UP000593566">
    <property type="component" value="Unassembled WGS sequence"/>
</dbReference>
<comment type="caution">
    <text evidence="8">The sequence shown here is derived from an EMBL/GenBank/DDBJ whole genome shotgun (WGS) entry which is preliminary data.</text>
</comment>
<dbReference type="InterPro" id="IPR052337">
    <property type="entry name" value="SAT4-like"/>
</dbReference>
<keyword evidence="2 6" id="KW-0812">Transmembrane</keyword>
<evidence type="ECO:0000256" key="4">
    <source>
        <dbReference type="ARBA" id="ARBA00023136"/>
    </source>
</evidence>
<feature type="transmembrane region" description="Helical" evidence="6">
    <location>
        <begin position="12"/>
        <end position="37"/>
    </location>
</feature>
<comment type="subcellular location">
    <subcellularLocation>
        <location evidence="1">Membrane</location>
        <topology evidence="1">Multi-pass membrane protein</topology>
    </subcellularLocation>
</comment>
<feature type="domain" description="Rhodopsin" evidence="7">
    <location>
        <begin position="104"/>
        <end position="174"/>
    </location>
</feature>
<dbReference type="EMBL" id="JACCJB010000004">
    <property type="protein sequence ID" value="KAF6228418.1"/>
    <property type="molecule type" value="Genomic_DNA"/>
</dbReference>
<dbReference type="Pfam" id="PF20684">
    <property type="entry name" value="Fung_rhodopsin"/>
    <property type="match status" value="1"/>
</dbReference>